<dbReference type="Proteomes" id="UP000608923">
    <property type="component" value="Unassembled WGS sequence"/>
</dbReference>
<dbReference type="InterPro" id="IPR011010">
    <property type="entry name" value="DNA_brk_join_enz"/>
</dbReference>
<dbReference type="PANTHER" id="PTHR30629:SF2">
    <property type="entry name" value="PROPHAGE INTEGRASE INTS-RELATED"/>
    <property type="match status" value="1"/>
</dbReference>
<comment type="caution">
    <text evidence="3">The sequence shown here is derived from an EMBL/GenBank/DDBJ whole genome shotgun (WGS) entry which is preliminary data.</text>
</comment>
<evidence type="ECO:0000256" key="2">
    <source>
        <dbReference type="ARBA" id="ARBA00022908"/>
    </source>
</evidence>
<dbReference type="PANTHER" id="PTHR30629">
    <property type="entry name" value="PROPHAGE INTEGRASE"/>
    <property type="match status" value="1"/>
</dbReference>
<organism evidence="3 4">
    <name type="scientific">Alcaligenes pakistanensis</name>
    <dbReference type="NCBI Taxonomy" id="1482717"/>
    <lineage>
        <taxon>Bacteria</taxon>
        <taxon>Pseudomonadati</taxon>
        <taxon>Pseudomonadota</taxon>
        <taxon>Betaproteobacteria</taxon>
        <taxon>Burkholderiales</taxon>
        <taxon>Alcaligenaceae</taxon>
        <taxon>Alcaligenes</taxon>
    </lineage>
</organism>
<dbReference type="GO" id="GO:0003677">
    <property type="term" value="F:DNA binding"/>
    <property type="evidence" value="ECO:0007669"/>
    <property type="project" value="InterPro"/>
</dbReference>
<evidence type="ECO:0000256" key="1">
    <source>
        <dbReference type="ARBA" id="ARBA00008857"/>
    </source>
</evidence>
<dbReference type="RefSeq" id="WP_189394018.1">
    <property type="nucleotide sequence ID" value="NZ_BMZN01000006.1"/>
</dbReference>
<reference evidence="4" key="1">
    <citation type="journal article" date="2019" name="Int. J. Syst. Evol. Microbiol.">
        <title>The Global Catalogue of Microorganisms (GCM) 10K type strain sequencing project: providing services to taxonomists for standard genome sequencing and annotation.</title>
        <authorList>
            <consortium name="The Broad Institute Genomics Platform"/>
            <consortium name="The Broad Institute Genome Sequencing Center for Infectious Disease"/>
            <person name="Wu L."/>
            <person name="Ma J."/>
        </authorList>
    </citation>
    <scope>NUCLEOTIDE SEQUENCE [LARGE SCALE GENOMIC DNA]</scope>
    <source>
        <strain evidence="4">KCTC 42083</strain>
    </source>
</reference>
<evidence type="ECO:0008006" key="5">
    <source>
        <dbReference type="Google" id="ProtNLM"/>
    </source>
</evidence>
<dbReference type="AlphaFoldDB" id="A0A8H9IT59"/>
<accession>A0A8H9IT59</accession>
<evidence type="ECO:0000313" key="4">
    <source>
        <dbReference type="Proteomes" id="UP000608923"/>
    </source>
</evidence>
<dbReference type="SUPFAM" id="SSF56349">
    <property type="entry name" value="DNA breaking-rejoining enzymes"/>
    <property type="match status" value="1"/>
</dbReference>
<dbReference type="GO" id="GO:0015074">
    <property type="term" value="P:DNA integration"/>
    <property type="evidence" value="ECO:0007669"/>
    <property type="project" value="UniProtKB-KW"/>
</dbReference>
<sequence length="83" mass="9662">MNRALKIMGFGGLQTGHGFRGLASTIMNEQGGFRSGGIERQLTHRDRNKVRRAYNHVQYMAERHNLMQWWSDYLDVQLEKAPK</sequence>
<comment type="similarity">
    <text evidence="1">Belongs to the 'phage' integrase family.</text>
</comment>
<dbReference type="EMBL" id="BMZN01000006">
    <property type="protein sequence ID" value="GHC59246.1"/>
    <property type="molecule type" value="Genomic_DNA"/>
</dbReference>
<name>A0A8H9IT59_9BURK</name>
<keyword evidence="4" id="KW-1185">Reference proteome</keyword>
<evidence type="ECO:0000313" key="3">
    <source>
        <dbReference type="EMBL" id="GHC59246.1"/>
    </source>
</evidence>
<keyword evidence="2" id="KW-0229">DNA integration</keyword>
<gene>
    <name evidence="3" type="ORF">GCM10010096_35750</name>
</gene>
<proteinExistence type="inferred from homology"/>
<protein>
    <recommendedName>
        <fullName evidence="5">Integrase</fullName>
    </recommendedName>
</protein>
<dbReference type="InterPro" id="IPR050808">
    <property type="entry name" value="Phage_Integrase"/>
</dbReference>